<keyword evidence="1" id="KW-0472">Membrane</keyword>
<feature type="transmembrane region" description="Helical" evidence="1">
    <location>
        <begin position="70"/>
        <end position="89"/>
    </location>
</feature>
<gene>
    <name evidence="2" type="ORF">EI42_03277</name>
</gene>
<dbReference type="Proteomes" id="UP000248806">
    <property type="component" value="Unassembled WGS sequence"/>
</dbReference>
<keyword evidence="1" id="KW-1133">Transmembrane helix</keyword>
<organism evidence="2 3">
    <name type="scientific">Thermosporothrix hazakensis</name>
    <dbReference type="NCBI Taxonomy" id="644383"/>
    <lineage>
        <taxon>Bacteria</taxon>
        <taxon>Bacillati</taxon>
        <taxon>Chloroflexota</taxon>
        <taxon>Ktedonobacteria</taxon>
        <taxon>Ktedonobacterales</taxon>
        <taxon>Thermosporotrichaceae</taxon>
        <taxon>Thermosporothrix</taxon>
    </lineage>
</organism>
<reference evidence="2 3" key="1">
    <citation type="submission" date="2018-06" db="EMBL/GenBank/DDBJ databases">
        <title>Genomic Encyclopedia of Archaeal and Bacterial Type Strains, Phase II (KMG-II): from individual species to whole genera.</title>
        <authorList>
            <person name="Goeker M."/>
        </authorList>
    </citation>
    <scope>NUCLEOTIDE SEQUENCE [LARGE SCALE GENOMIC DNA]</scope>
    <source>
        <strain evidence="2 3">ATCC BAA-1881</strain>
    </source>
</reference>
<feature type="transmembrane region" description="Helical" evidence="1">
    <location>
        <begin position="95"/>
        <end position="116"/>
    </location>
</feature>
<evidence type="ECO:0000256" key="1">
    <source>
        <dbReference type="SAM" id="Phobius"/>
    </source>
</evidence>
<evidence type="ECO:0000313" key="3">
    <source>
        <dbReference type="Proteomes" id="UP000248806"/>
    </source>
</evidence>
<comment type="caution">
    <text evidence="2">The sequence shown here is derived from an EMBL/GenBank/DDBJ whole genome shotgun (WGS) entry which is preliminary data.</text>
</comment>
<keyword evidence="3" id="KW-1185">Reference proteome</keyword>
<accession>A0A326UHY7</accession>
<keyword evidence="1" id="KW-0812">Transmembrane</keyword>
<feature type="transmembrane region" description="Helical" evidence="1">
    <location>
        <begin position="6"/>
        <end position="23"/>
    </location>
</feature>
<proteinExistence type="predicted"/>
<evidence type="ECO:0000313" key="2">
    <source>
        <dbReference type="EMBL" id="PZW27899.1"/>
    </source>
</evidence>
<name>A0A326UHY7_THEHA</name>
<sequence>MLGRIWSLLMVASAFFWRYLWRIDIWKRIAERRAEALSNEEAGNRAEEQPVADSDVLPLPVTIHLRWTPLAWVLIWFAVVGLMLFAGLAASDSQWWTVLPTCSVALLVLIALYYAVRTRPQKLIVSEQGISLRGQTMGWDEMRLFVTYYRPLTMYTRVQLYELANEQQVIRWRASSGVLLATQSSAGDSPKDVYRRLNQLFVARTDLPLLDLDIPLLPASLTLPLLKKQESAKTTPDFPPHPR</sequence>
<dbReference type="AlphaFoldDB" id="A0A326UHY7"/>
<dbReference type="EMBL" id="QKUF01000011">
    <property type="protein sequence ID" value="PZW27899.1"/>
    <property type="molecule type" value="Genomic_DNA"/>
</dbReference>
<protein>
    <submittedName>
        <fullName evidence="2">Uncharacterized protein</fullName>
    </submittedName>
</protein>